<keyword evidence="8" id="KW-0902">Two-component regulatory system</keyword>
<dbReference type="PANTHER" id="PTHR24421">
    <property type="entry name" value="NITRATE/NITRITE SENSOR PROTEIN NARX-RELATED"/>
    <property type="match status" value="1"/>
</dbReference>
<evidence type="ECO:0000259" key="11">
    <source>
        <dbReference type="Pfam" id="PF07730"/>
    </source>
</evidence>
<organism evidence="12 13">
    <name type="scientific">Nonomuraea diastatica</name>
    <dbReference type="NCBI Taxonomy" id="1848329"/>
    <lineage>
        <taxon>Bacteria</taxon>
        <taxon>Bacillati</taxon>
        <taxon>Actinomycetota</taxon>
        <taxon>Actinomycetes</taxon>
        <taxon>Streptosporangiales</taxon>
        <taxon>Streptosporangiaceae</taxon>
        <taxon>Nonomuraea</taxon>
    </lineage>
</organism>
<dbReference type="OrthoDB" id="227596at2"/>
<dbReference type="CDD" id="cd16917">
    <property type="entry name" value="HATPase_UhpB-NarQ-NarX-like"/>
    <property type="match status" value="1"/>
</dbReference>
<accession>A0A4R4WW81</accession>
<keyword evidence="9" id="KW-0175">Coiled coil</keyword>
<feature type="transmembrane region" description="Helical" evidence="10">
    <location>
        <begin position="89"/>
        <end position="107"/>
    </location>
</feature>
<evidence type="ECO:0000256" key="5">
    <source>
        <dbReference type="ARBA" id="ARBA00022741"/>
    </source>
</evidence>
<feature type="transmembrane region" description="Helical" evidence="10">
    <location>
        <begin position="53"/>
        <end position="77"/>
    </location>
</feature>
<evidence type="ECO:0000256" key="10">
    <source>
        <dbReference type="SAM" id="Phobius"/>
    </source>
</evidence>
<sequence>MSMSRVRRMAWVVAVAAADTALLWLVGTEGWALAAFAAVTGLAMAVSPRRPLAAFLVALSLAVLTGGSYALLVCTGYQAGHRISWRRDAIVAFVATVAHLGALLMIAQRTAFAPDPFVVLARAGVLTALPVLAGRYLAQQREHQRRERELTAERERLHERLRIARDMHDSLGHLLGLVSVQAAALEVAALPAEQRGTVRSLASTARTAMAELHEVVGALRHADRPGVEGIDELVARAAAAGLTVTVERSGSAAPLAEADAGHAAHRVVQEGLTNAAKHAPGAPIRVSLDWQPDALLVSVANPAVTRTGRVTSGGVGLAGLSERVRAAGGLLRVHAEPYEFRLVAMLPLAQGAVGAPA</sequence>
<feature type="domain" description="Signal transduction histidine kinase subgroup 3 dimerisation and phosphoacceptor" evidence="11">
    <location>
        <begin position="159"/>
        <end position="223"/>
    </location>
</feature>
<reference evidence="12 13" key="1">
    <citation type="submission" date="2019-03" db="EMBL/GenBank/DDBJ databases">
        <title>Draft genome sequences of novel Actinobacteria.</title>
        <authorList>
            <person name="Sahin N."/>
            <person name="Ay H."/>
            <person name="Saygin H."/>
        </authorList>
    </citation>
    <scope>NUCLEOTIDE SEQUENCE [LARGE SCALE GENOMIC DNA]</scope>
    <source>
        <strain evidence="12 13">KC712</strain>
    </source>
</reference>
<dbReference type="Gene3D" id="3.30.565.10">
    <property type="entry name" value="Histidine kinase-like ATPase, C-terminal domain"/>
    <property type="match status" value="1"/>
</dbReference>
<keyword evidence="10" id="KW-1133">Transmembrane helix</keyword>
<evidence type="ECO:0000256" key="8">
    <source>
        <dbReference type="ARBA" id="ARBA00023012"/>
    </source>
</evidence>
<dbReference type="InterPro" id="IPR011712">
    <property type="entry name" value="Sig_transdc_His_kin_sub3_dim/P"/>
</dbReference>
<dbReference type="GO" id="GO:0000155">
    <property type="term" value="F:phosphorelay sensor kinase activity"/>
    <property type="evidence" value="ECO:0007669"/>
    <property type="project" value="InterPro"/>
</dbReference>
<keyword evidence="5" id="KW-0547">Nucleotide-binding</keyword>
<evidence type="ECO:0000256" key="4">
    <source>
        <dbReference type="ARBA" id="ARBA00022679"/>
    </source>
</evidence>
<keyword evidence="4" id="KW-0808">Transferase</keyword>
<dbReference type="Pfam" id="PF07730">
    <property type="entry name" value="HisKA_3"/>
    <property type="match status" value="1"/>
</dbReference>
<evidence type="ECO:0000313" key="13">
    <source>
        <dbReference type="Proteomes" id="UP000294543"/>
    </source>
</evidence>
<name>A0A4R4WW81_9ACTN</name>
<evidence type="ECO:0000256" key="6">
    <source>
        <dbReference type="ARBA" id="ARBA00022777"/>
    </source>
</evidence>
<keyword evidence="6" id="KW-0418">Kinase</keyword>
<dbReference type="Proteomes" id="UP000294543">
    <property type="component" value="Unassembled WGS sequence"/>
</dbReference>
<dbReference type="GO" id="GO:0046983">
    <property type="term" value="F:protein dimerization activity"/>
    <property type="evidence" value="ECO:0007669"/>
    <property type="project" value="InterPro"/>
</dbReference>
<keyword evidence="13" id="KW-1185">Reference proteome</keyword>
<dbReference type="AlphaFoldDB" id="A0A4R4WW81"/>
<evidence type="ECO:0000256" key="1">
    <source>
        <dbReference type="ARBA" id="ARBA00000085"/>
    </source>
</evidence>
<dbReference type="GO" id="GO:0016020">
    <property type="term" value="C:membrane"/>
    <property type="evidence" value="ECO:0007669"/>
    <property type="project" value="InterPro"/>
</dbReference>
<dbReference type="EMBL" id="SMKP01000030">
    <property type="protein sequence ID" value="TDD21922.1"/>
    <property type="molecule type" value="Genomic_DNA"/>
</dbReference>
<evidence type="ECO:0000256" key="3">
    <source>
        <dbReference type="ARBA" id="ARBA00022553"/>
    </source>
</evidence>
<protein>
    <recommendedName>
        <fullName evidence="2">histidine kinase</fullName>
        <ecNumber evidence="2">2.7.13.3</ecNumber>
    </recommendedName>
</protein>
<dbReference type="InterPro" id="IPR036890">
    <property type="entry name" value="HATPase_C_sf"/>
</dbReference>
<dbReference type="InterPro" id="IPR050482">
    <property type="entry name" value="Sensor_HK_TwoCompSys"/>
</dbReference>
<gene>
    <name evidence="12" type="ORF">E1294_13525</name>
</gene>
<proteinExistence type="predicted"/>
<keyword evidence="10" id="KW-0812">Transmembrane</keyword>
<dbReference type="PANTHER" id="PTHR24421:SF10">
    <property type="entry name" value="NITRATE_NITRITE SENSOR PROTEIN NARQ"/>
    <property type="match status" value="1"/>
</dbReference>
<dbReference type="GO" id="GO:0005524">
    <property type="term" value="F:ATP binding"/>
    <property type="evidence" value="ECO:0007669"/>
    <property type="project" value="UniProtKB-KW"/>
</dbReference>
<evidence type="ECO:0000256" key="7">
    <source>
        <dbReference type="ARBA" id="ARBA00022840"/>
    </source>
</evidence>
<keyword evidence="3" id="KW-0597">Phosphoprotein</keyword>
<keyword evidence="10" id="KW-0472">Membrane</keyword>
<feature type="transmembrane region" description="Helical" evidence="10">
    <location>
        <begin position="119"/>
        <end position="138"/>
    </location>
</feature>
<dbReference type="SUPFAM" id="SSF55874">
    <property type="entry name" value="ATPase domain of HSP90 chaperone/DNA topoisomerase II/histidine kinase"/>
    <property type="match status" value="1"/>
</dbReference>
<evidence type="ECO:0000313" key="12">
    <source>
        <dbReference type="EMBL" id="TDD21922.1"/>
    </source>
</evidence>
<evidence type="ECO:0000256" key="2">
    <source>
        <dbReference type="ARBA" id="ARBA00012438"/>
    </source>
</evidence>
<comment type="caution">
    <text evidence="12">The sequence shown here is derived from an EMBL/GenBank/DDBJ whole genome shotgun (WGS) entry which is preliminary data.</text>
</comment>
<dbReference type="Gene3D" id="1.20.5.1930">
    <property type="match status" value="1"/>
</dbReference>
<dbReference type="EC" id="2.7.13.3" evidence="2"/>
<keyword evidence="7" id="KW-0067">ATP-binding</keyword>
<evidence type="ECO:0000256" key="9">
    <source>
        <dbReference type="SAM" id="Coils"/>
    </source>
</evidence>
<comment type="catalytic activity">
    <reaction evidence="1">
        <text>ATP + protein L-histidine = ADP + protein N-phospho-L-histidine.</text>
        <dbReference type="EC" id="2.7.13.3"/>
    </reaction>
</comment>
<feature type="coiled-coil region" evidence="9">
    <location>
        <begin position="140"/>
        <end position="167"/>
    </location>
</feature>